<feature type="domain" description="YrdC-like" evidence="15">
    <location>
        <begin position="14"/>
        <end position="201"/>
    </location>
</feature>
<evidence type="ECO:0000259" key="15">
    <source>
        <dbReference type="PROSITE" id="PS51163"/>
    </source>
</evidence>
<dbReference type="Pfam" id="PF01300">
    <property type="entry name" value="Sua5_yciO_yrdC"/>
    <property type="match status" value="1"/>
</dbReference>
<dbReference type="Proteomes" id="UP001595755">
    <property type="component" value="Unassembled WGS sequence"/>
</dbReference>
<sequence>MRCDTKYWPAEQARTQIEEAAAALAAGGVVAFPTETVYGLGGDARSTEAVQRIFAAKGRPSDNPLIVHLARSEDIGALAREVNDVESALMKAFWPGPLTLVVPVREGAVSPLVTAGLDTVAVRVPGHELARELIERSGCPIAAPSANRSGRPSPTCAAHVREDLDGRIDGVLDGGATGVGLESTVVRVRGREIFILRPGGITEEQLRRAVKEIGASVAQSESSEATEASAGTEATGGADAPRSPGVKYTHYAPRGEMVLVTGEAAPMLSAVQELIRDASLAGKRVAVLACSEHAAFYRATAVFDCGPRSEPESAARSLYAMLRRCDELDMAYIVAEGYPEAGIGAALMNRLRKAAGGREMIARG</sequence>
<evidence type="ECO:0000256" key="7">
    <source>
        <dbReference type="ARBA" id="ARBA00022694"/>
    </source>
</evidence>
<comment type="caution">
    <text evidence="16">The sequence shown here is derived from an EMBL/GenBank/DDBJ whole genome shotgun (WGS) entry which is preliminary data.</text>
</comment>
<evidence type="ECO:0000256" key="14">
    <source>
        <dbReference type="SAM" id="MobiDB-lite"/>
    </source>
</evidence>
<dbReference type="SUPFAM" id="SSF55821">
    <property type="entry name" value="YrdC/RibB"/>
    <property type="match status" value="1"/>
</dbReference>
<evidence type="ECO:0000256" key="10">
    <source>
        <dbReference type="ARBA" id="ARBA00022840"/>
    </source>
</evidence>
<evidence type="ECO:0000256" key="1">
    <source>
        <dbReference type="ARBA" id="ARBA00004496"/>
    </source>
</evidence>
<evidence type="ECO:0000256" key="4">
    <source>
        <dbReference type="ARBA" id="ARBA00015492"/>
    </source>
</evidence>
<dbReference type="PIRSF" id="PIRSF004930">
    <property type="entry name" value="Tln_factor_SUA5"/>
    <property type="match status" value="1"/>
</dbReference>
<comment type="catalytic activity">
    <reaction evidence="12 13">
        <text>L-threonine + hydrogencarbonate + ATP = L-threonylcarbamoyladenylate + diphosphate + H2O</text>
        <dbReference type="Rhea" id="RHEA:36407"/>
        <dbReference type="ChEBI" id="CHEBI:15377"/>
        <dbReference type="ChEBI" id="CHEBI:17544"/>
        <dbReference type="ChEBI" id="CHEBI:30616"/>
        <dbReference type="ChEBI" id="CHEBI:33019"/>
        <dbReference type="ChEBI" id="CHEBI:57926"/>
        <dbReference type="ChEBI" id="CHEBI:73682"/>
        <dbReference type="EC" id="2.7.7.87"/>
    </reaction>
</comment>
<feature type="region of interest" description="Disordered" evidence="14">
    <location>
        <begin position="216"/>
        <end position="245"/>
    </location>
</feature>
<evidence type="ECO:0000256" key="12">
    <source>
        <dbReference type="ARBA" id="ARBA00048366"/>
    </source>
</evidence>
<dbReference type="Gene3D" id="3.90.870.10">
    <property type="entry name" value="DHBP synthase"/>
    <property type="match status" value="1"/>
</dbReference>
<evidence type="ECO:0000313" key="16">
    <source>
        <dbReference type="EMBL" id="MFC4303533.1"/>
    </source>
</evidence>
<keyword evidence="5 13" id="KW-0963">Cytoplasm</keyword>
<dbReference type="InterPro" id="IPR017945">
    <property type="entry name" value="DHBP_synth_RibB-like_a/b_dom"/>
</dbReference>
<comment type="function">
    <text evidence="13">Required for the formation of a threonylcarbamoyl group on adenosine at position 37 (t(6)A37) in tRNAs that read codons beginning with adenine.</text>
</comment>
<evidence type="ECO:0000256" key="11">
    <source>
        <dbReference type="ARBA" id="ARBA00029774"/>
    </source>
</evidence>
<evidence type="ECO:0000313" key="17">
    <source>
        <dbReference type="Proteomes" id="UP001595755"/>
    </source>
</evidence>
<keyword evidence="17" id="KW-1185">Reference proteome</keyword>
<evidence type="ECO:0000256" key="2">
    <source>
        <dbReference type="ARBA" id="ARBA00007663"/>
    </source>
</evidence>
<name>A0ABV8S9C5_9BACL</name>
<dbReference type="Gene3D" id="3.40.50.11030">
    <property type="entry name" value="Threonylcarbamoyl-AMP synthase, C-terminal domain"/>
    <property type="match status" value="1"/>
</dbReference>
<dbReference type="InterPro" id="IPR010923">
    <property type="entry name" value="T(6)A37_SUA5"/>
</dbReference>
<protein>
    <recommendedName>
        <fullName evidence="4 13">Threonylcarbamoyl-AMP synthase</fullName>
        <shortName evidence="13">TC-AMP synthase</shortName>
        <ecNumber evidence="3 13">2.7.7.87</ecNumber>
    </recommendedName>
    <alternativeName>
        <fullName evidence="11 13">L-threonylcarbamoyladenylate synthase</fullName>
    </alternativeName>
</protein>
<evidence type="ECO:0000256" key="9">
    <source>
        <dbReference type="ARBA" id="ARBA00022741"/>
    </source>
</evidence>
<dbReference type="EC" id="2.7.7.87" evidence="3 13"/>
<dbReference type="PROSITE" id="PS51163">
    <property type="entry name" value="YRDC"/>
    <property type="match status" value="1"/>
</dbReference>
<organism evidence="16 17">
    <name type="scientific">Cohnella boryungensis</name>
    <dbReference type="NCBI Taxonomy" id="768479"/>
    <lineage>
        <taxon>Bacteria</taxon>
        <taxon>Bacillati</taxon>
        <taxon>Bacillota</taxon>
        <taxon>Bacilli</taxon>
        <taxon>Bacillales</taxon>
        <taxon>Paenibacillaceae</taxon>
        <taxon>Cohnella</taxon>
    </lineage>
</organism>
<dbReference type="GO" id="GO:0061710">
    <property type="term" value="F:L-threonylcarbamoyladenylate synthase"/>
    <property type="evidence" value="ECO:0007669"/>
    <property type="project" value="UniProtKB-EC"/>
</dbReference>
<evidence type="ECO:0000256" key="3">
    <source>
        <dbReference type="ARBA" id="ARBA00012584"/>
    </source>
</evidence>
<comment type="subcellular location">
    <subcellularLocation>
        <location evidence="1 13">Cytoplasm</location>
    </subcellularLocation>
</comment>
<feature type="compositionally biased region" description="Low complexity" evidence="14">
    <location>
        <begin position="216"/>
        <end position="240"/>
    </location>
</feature>
<dbReference type="PANTHER" id="PTHR17490">
    <property type="entry name" value="SUA5"/>
    <property type="match status" value="1"/>
</dbReference>
<dbReference type="NCBIfam" id="TIGR00057">
    <property type="entry name" value="L-threonylcarbamoyladenylate synthase"/>
    <property type="match status" value="1"/>
</dbReference>
<comment type="similarity">
    <text evidence="2 13">Belongs to the SUA5 family.</text>
</comment>
<evidence type="ECO:0000256" key="8">
    <source>
        <dbReference type="ARBA" id="ARBA00022695"/>
    </source>
</evidence>
<gene>
    <name evidence="16" type="ORF">ACFO1S_08710</name>
</gene>
<reference evidence="17" key="1">
    <citation type="journal article" date="2019" name="Int. J. Syst. Evol. Microbiol.">
        <title>The Global Catalogue of Microorganisms (GCM) 10K type strain sequencing project: providing services to taxonomists for standard genome sequencing and annotation.</title>
        <authorList>
            <consortium name="The Broad Institute Genomics Platform"/>
            <consortium name="The Broad Institute Genome Sequencing Center for Infectious Disease"/>
            <person name="Wu L."/>
            <person name="Ma J."/>
        </authorList>
    </citation>
    <scope>NUCLEOTIDE SEQUENCE [LARGE SCALE GENOMIC DNA]</scope>
    <source>
        <strain evidence="17">CGMCC 4.1641</strain>
    </source>
</reference>
<dbReference type="PANTHER" id="PTHR17490:SF16">
    <property type="entry name" value="THREONYLCARBAMOYL-AMP SYNTHASE"/>
    <property type="match status" value="1"/>
</dbReference>
<dbReference type="InterPro" id="IPR038385">
    <property type="entry name" value="Sua5/YwlC_C"/>
</dbReference>
<dbReference type="InterPro" id="IPR006070">
    <property type="entry name" value="Sua5-like_dom"/>
</dbReference>
<keyword evidence="6 13" id="KW-0808">Transferase</keyword>
<dbReference type="RefSeq" id="WP_204602753.1">
    <property type="nucleotide sequence ID" value="NZ_JBHSED010000013.1"/>
</dbReference>
<dbReference type="Pfam" id="PF03481">
    <property type="entry name" value="Sua5_C"/>
    <property type="match status" value="1"/>
</dbReference>
<keyword evidence="10 13" id="KW-0067">ATP-binding</keyword>
<keyword evidence="9 13" id="KW-0547">Nucleotide-binding</keyword>
<evidence type="ECO:0000256" key="13">
    <source>
        <dbReference type="PIRNR" id="PIRNR004930"/>
    </source>
</evidence>
<dbReference type="EMBL" id="JBHSED010000013">
    <property type="protein sequence ID" value="MFC4303533.1"/>
    <property type="molecule type" value="Genomic_DNA"/>
</dbReference>
<proteinExistence type="inferred from homology"/>
<dbReference type="InterPro" id="IPR005145">
    <property type="entry name" value="Sua5_C"/>
</dbReference>
<evidence type="ECO:0000256" key="6">
    <source>
        <dbReference type="ARBA" id="ARBA00022679"/>
    </source>
</evidence>
<accession>A0ABV8S9C5</accession>
<evidence type="ECO:0000256" key="5">
    <source>
        <dbReference type="ARBA" id="ARBA00022490"/>
    </source>
</evidence>
<dbReference type="InterPro" id="IPR050156">
    <property type="entry name" value="TC-AMP_synthase_SUA5"/>
</dbReference>
<keyword evidence="7 13" id="KW-0819">tRNA processing</keyword>
<keyword evidence="8 13" id="KW-0548">Nucleotidyltransferase</keyword>